<comment type="caution">
    <text evidence="1">The sequence shown here is derived from an EMBL/GenBank/DDBJ whole genome shotgun (WGS) entry which is preliminary data.</text>
</comment>
<organism evidence="1 2">
    <name type="scientific">Alteromonas alba</name>
    <dbReference type="NCBI Taxonomy" id="2079529"/>
    <lineage>
        <taxon>Bacteria</taxon>
        <taxon>Pseudomonadati</taxon>
        <taxon>Pseudomonadota</taxon>
        <taxon>Gammaproteobacteria</taxon>
        <taxon>Alteromonadales</taxon>
        <taxon>Alteromonadaceae</taxon>
        <taxon>Alteromonas/Salinimonas group</taxon>
        <taxon>Alteromonas</taxon>
    </lineage>
</organism>
<gene>
    <name evidence="1" type="ORF">C6Y40_00335</name>
</gene>
<accession>A0A2S9VGI3</accession>
<protein>
    <submittedName>
        <fullName evidence="1">Uncharacterized protein</fullName>
    </submittedName>
</protein>
<reference evidence="2" key="1">
    <citation type="journal article" date="2020" name="Int. J. Syst. Evol. Microbiol.">
        <title>Alteromonas alba sp. nov., a marine bacterium isolated from the seawater of the West Pacific Ocean.</title>
        <authorList>
            <person name="Sun C."/>
            <person name="Wu Y.-H."/>
            <person name="Xamxidin M."/>
            <person name="Cheng H."/>
            <person name="Xu X.-W."/>
        </authorList>
    </citation>
    <scope>NUCLEOTIDE SEQUENCE [LARGE SCALE GENOMIC DNA]</scope>
    <source>
        <strain evidence="2">190</strain>
    </source>
</reference>
<sequence>MSQTYSQGTVQQSVSTRLKLIAGPDTKGTYVFEDSRGEYRLFMATTTDPFSRVEDILQNGEWVGQWRGSQW</sequence>
<dbReference type="EMBL" id="PVNP01000003">
    <property type="protein sequence ID" value="PRO75582.1"/>
    <property type="molecule type" value="Genomic_DNA"/>
</dbReference>
<dbReference type="AlphaFoldDB" id="A0A2S9VGI3"/>
<evidence type="ECO:0000313" key="1">
    <source>
        <dbReference type="EMBL" id="PRO75582.1"/>
    </source>
</evidence>
<evidence type="ECO:0000313" key="2">
    <source>
        <dbReference type="Proteomes" id="UP000238949"/>
    </source>
</evidence>
<dbReference type="RefSeq" id="WP_105932800.1">
    <property type="nucleotide sequence ID" value="NZ_PVNP01000003.1"/>
</dbReference>
<keyword evidence="2" id="KW-1185">Reference proteome</keyword>
<dbReference type="Proteomes" id="UP000238949">
    <property type="component" value="Unassembled WGS sequence"/>
</dbReference>
<proteinExistence type="predicted"/>
<name>A0A2S9VGI3_9ALTE</name>